<evidence type="ECO:0000313" key="6">
    <source>
        <dbReference type="EMBL" id="QEF96414.1"/>
    </source>
</evidence>
<dbReference type="SMART" id="SM00560">
    <property type="entry name" value="LamGL"/>
    <property type="match status" value="1"/>
</dbReference>
<evidence type="ECO:0000259" key="5">
    <source>
        <dbReference type="SMART" id="SM00560"/>
    </source>
</evidence>
<feature type="region of interest" description="Disordered" evidence="3">
    <location>
        <begin position="52"/>
        <end position="83"/>
    </location>
</feature>
<evidence type="ECO:0000256" key="2">
    <source>
        <dbReference type="ARBA" id="ARBA00023157"/>
    </source>
</evidence>
<evidence type="ECO:0000256" key="4">
    <source>
        <dbReference type="SAM" id="Phobius"/>
    </source>
</evidence>
<keyword evidence="4" id="KW-1133">Transmembrane helix</keyword>
<dbReference type="InterPro" id="IPR013320">
    <property type="entry name" value="ConA-like_dom_sf"/>
</dbReference>
<feature type="compositionally biased region" description="Low complexity" evidence="3">
    <location>
        <begin position="2419"/>
        <end position="2436"/>
    </location>
</feature>
<keyword evidence="4" id="KW-0472">Membrane</keyword>
<sequence>MNHPNRVFDFYLLEERVLLNGDGLDSGEGMPHAETEILDAMIAQMAESDNAIATAPGPEPPSANRTVTDDDASPLTESHETLPVDPSRRLEVVFVDDSVQDAEGLLDGLRDQSATDTQWLVVRLSSSEDGISQITETLGGLSGVDAIHLVSHGDRQGLQLGDTRLDTETMSAYAGDIALWAGALDADADLLLYGCDLAGSDEGRALVDSIAALCDCDVAASDDVTGHQSRGGDWDLEYVAGTIETEIAFSTVSQQNWMGQLATFTVTNVNDTGAGSLHQAILDANASSGLDTIQFNIAGAGVHSIALTTALPTITDAVIIDGYTQSGSSVNTLTVGDDAVLNIQIDGSAAGTTFGINLGAGSDGSTIKGLVINQFELGGIRIASTGNSILGNFIGTDSSGMSDLGNLQDGIAVVANNNTIGSAAAADRNLIAGNDDDGIDIAAGVSGTVIQGNLIGTDATAIAGLANHDDGIVVAGDNNTIGGTGAGQGNVIGFNTDDGVHVDASGTGNAILGNSIDSNGGLGIDLGGDGVTANDGELTPTPDTDSGANDLQNFANLTAATPGASTTITGSLASTPGRSFRIEFFASASGDASGYGQGQRYLGFVNVTADGTGDASFNTTLATAVTAGEAISATATDLTTNATSEFSSNITAGNSAPVLDNTGTMTLNTINEDESSNSGHSVAWIVASAGGDRITDLGAGAQEGIAITATADGNGHWEYSTDGSSTWLAVGTVSDSSALLLRDTDLIRFVPNGHNATSASFDFRAWDQTSGAFGTKVDASTGGGSSAFSTAVETADISVTSVNDAPVLNSSADPEMDAVQENAPAPVGAVGTLITALVDDATPSGELDNVTDVDGGSVLGIAVTAVDSSNGSWFYSLDDGANWIAMGAVSDASARLLAADATTRVYFQPNPGFTGEVAGAMTFRAWDQTTGANGSLADTSTNGTTTAFSAATDTASQLVNNAPVLDDSGAMTLTTIDEDQIASTGDTLASIIASAGGDRITDVNAGAVEGIALVATDDGNGSWQFSLDGGTNWSSVPSVSDTSALLLRDSDLLRFVPDQENGTAPSITFRAWDQASGTAGTTVDASENGGATPFSTATEVASMTVTDVNDAPELDVTESPQLDGQYEDAPAPAGAVGTLITSLVDFDSPSGQVDNVSDVDIGAVLGIAVTAADTTNGTWFYSIDDGANWYALGAVSDGSARLLAADANTRLYFQPTPDFNGQIASAITFRAWDQTSGVNGSLADTTVNGTTTAFSTDSDTASLLVNDAPVLDNSGSMTLSTINEDQVANTGDTVASIIASAGGDRITDVNFGPVEGIAVTATDDGNGYWQFSIDGGSSWSDVASVSDASALLLRETDLLRFVPDAENGTAPTVTFRAWDQATGTEGTYVDTSVNGATTPYSVATEVASITVTDVNDAPVLDNSGTMTLSSITEDEVNNSGDTIASVLASAGGDRVSDVDIGAAEGVAIATLASGNGTWEYSTDGGSSWSGVGAVSNASALLLRATDRVRFVPDGESGTTASFDFYAWDQSSGSAGTKVDVSTRGGTTGLSLDAETAGVTVSDVNDAPVISTSAGTTAYSENDAAAVVDSLLTLTDVDSVDFATGQLTASISTNGTANDRLIIKPGGAITLLGTGVYHSGTQVGTFSGGRGATPLVITFNNNATQPIAEEVGRQISYFNVSENPSTAVRAVDFVVTDGDGGTSNTSQKSLSVAAVDDVPFAVDDHHGLKFDGIDDAVNMGASTTLEVSDYLTMEVRIRPDAYPASSSVILNKEGEYEIGITSSGNLRWAVSNTNPGWAWYDTGYVVPLNQWTHVAVVYDNGTMNTYVNGNLVDTYYGSGSIGDAHATLDDFTVGGRQNNPAGQYFSGDIDDVRLWNVARTGNEIRSDFDAALTGAEPGLIGYWNFNDGTGSGAADLSANGNAGSLVDGGGGAAGPQWIGYQTNQDATLVINVADGVLDNDLDGDSDPLTVTGVNGSGTNVGSAFTLPSGALLTVGAGGDFQYDPNGVFDYLAPGQTAVDTFTYLIDDGNGGTDTATVNITITALNDAPLGTNLGAAETYTEDAPLDLTDIVVSDIDDTDLTVTLTLSDAAAGALSTGTSGAVTSTFAAGVWSASGAVADVNALLAGVVFSPSADYANDFTITTSVDDGAAAPVTGVKTMTATPVNDAPVLTTGSLNNLTVAEDSGFTSLGLAAVNYGPGGGPDESSQTLFYHVTQLPDASFGQIYLTDGLTAVTASTYTLAEIQGMQFKPSDDANGGPAIFSFQVVDDGGGNDTLSQSIHLNITPVNDAPIAHSDHYTLIATSTFASETSGVIFNDSDIDGDTLSTILVTGPNHGTLSLQPGGALIYTPDAGFFGQDSFFYSVTDGSLVSGTVEVTLDVVAVPSSPLLTEAASEPASQSTPETTLESESVDSDDPLSRNEASQESQSGASAAGGAAAIPTALDTTGKERDGNAGPDRAGGAGIGPAMPDELNSDSTARLLNVYGVSDNHVSARNSSSLGISELERLLQQDIRQAILWTQWDDLEQQQETPIMVYVGAAGAGMSVFSIGYVFWALRGGALMTVFASSLPAWRFIDPIAMLSAYRNAAAAPDEGLDALIGQGHRRSRGS</sequence>
<dbReference type="Gene3D" id="2.60.40.3440">
    <property type="match status" value="1"/>
</dbReference>
<dbReference type="InterPro" id="IPR006626">
    <property type="entry name" value="PbH1"/>
</dbReference>
<keyword evidence="1" id="KW-0732">Signal</keyword>
<organism evidence="6 7">
    <name type="scientific">Stieleria maiorica</name>
    <dbReference type="NCBI Taxonomy" id="2795974"/>
    <lineage>
        <taxon>Bacteria</taxon>
        <taxon>Pseudomonadati</taxon>
        <taxon>Planctomycetota</taxon>
        <taxon>Planctomycetia</taxon>
        <taxon>Pirellulales</taxon>
        <taxon>Pirellulaceae</taxon>
        <taxon>Stieleria</taxon>
    </lineage>
</organism>
<dbReference type="InterPro" id="IPR025592">
    <property type="entry name" value="DUF4347"/>
</dbReference>
<feature type="region of interest" description="Disordered" evidence="3">
    <location>
        <begin position="1106"/>
        <end position="1130"/>
    </location>
</feature>
<feature type="compositionally biased region" description="Polar residues" evidence="3">
    <location>
        <begin position="2394"/>
        <end position="2406"/>
    </location>
</feature>
<dbReference type="NCBIfam" id="NF012211">
    <property type="entry name" value="tand_rpt_95"/>
    <property type="match status" value="2"/>
</dbReference>
<dbReference type="Proteomes" id="UP000321353">
    <property type="component" value="Chromosome"/>
</dbReference>
<keyword evidence="7" id="KW-1185">Reference proteome</keyword>
<keyword evidence="4" id="KW-0812">Transmembrane</keyword>
<dbReference type="RefSeq" id="WP_147866231.1">
    <property type="nucleotide sequence ID" value="NZ_CP036264.1"/>
</dbReference>
<dbReference type="Pfam" id="PF17963">
    <property type="entry name" value="Big_9"/>
    <property type="match status" value="2"/>
</dbReference>
<dbReference type="SUPFAM" id="SSF49899">
    <property type="entry name" value="Concanavalin A-like lectins/glucanases"/>
    <property type="match status" value="1"/>
</dbReference>
<dbReference type="KEGG" id="smam:Mal15_04420"/>
<dbReference type="Gene3D" id="2.60.120.200">
    <property type="match status" value="1"/>
</dbReference>
<protein>
    <recommendedName>
        <fullName evidence="5">LamG-like jellyroll fold domain-containing protein</fullName>
    </recommendedName>
</protein>
<gene>
    <name evidence="6" type="ORF">Mal15_04420</name>
</gene>
<feature type="domain" description="LamG-like jellyroll fold" evidence="5">
    <location>
        <begin position="1748"/>
        <end position="1881"/>
    </location>
</feature>
<dbReference type="SMART" id="SM00710">
    <property type="entry name" value="PbH1"/>
    <property type="match status" value="5"/>
</dbReference>
<keyword evidence="2" id="KW-1015">Disulfide bond</keyword>
<dbReference type="Pfam" id="PF14252">
    <property type="entry name" value="DUF4347"/>
    <property type="match status" value="1"/>
</dbReference>
<evidence type="ECO:0000256" key="1">
    <source>
        <dbReference type="ARBA" id="ARBA00022729"/>
    </source>
</evidence>
<dbReference type="InterPro" id="IPR006558">
    <property type="entry name" value="LamG-like"/>
</dbReference>
<name>A0A5B9MA35_9BACT</name>
<feature type="transmembrane region" description="Helical" evidence="4">
    <location>
        <begin position="2530"/>
        <end position="2553"/>
    </location>
</feature>
<reference evidence="6 7" key="1">
    <citation type="submission" date="2019-02" db="EMBL/GenBank/DDBJ databases">
        <title>Planctomycetal bacteria perform biofilm scaping via a novel small molecule.</title>
        <authorList>
            <person name="Jeske O."/>
            <person name="Boedeker C."/>
            <person name="Wiegand S."/>
            <person name="Breitling P."/>
            <person name="Kallscheuer N."/>
            <person name="Jogler M."/>
            <person name="Rohde M."/>
            <person name="Petersen J."/>
            <person name="Medema M.H."/>
            <person name="Surup F."/>
            <person name="Jogler C."/>
        </authorList>
    </citation>
    <scope>NUCLEOTIDE SEQUENCE [LARGE SCALE GENOMIC DNA]</scope>
    <source>
        <strain evidence="6 7">Mal15</strain>
    </source>
</reference>
<evidence type="ECO:0000313" key="7">
    <source>
        <dbReference type="Proteomes" id="UP000321353"/>
    </source>
</evidence>
<feature type="region of interest" description="Disordered" evidence="3">
    <location>
        <begin position="2388"/>
        <end position="2469"/>
    </location>
</feature>
<proteinExistence type="predicted"/>
<accession>A0A5B9MA35</accession>
<dbReference type="EMBL" id="CP036264">
    <property type="protein sequence ID" value="QEF96414.1"/>
    <property type="molecule type" value="Genomic_DNA"/>
</dbReference>
<evidence type="ECO:0000256" key="3">
    <source>
        <dbReference type="SAM" id="MobiDB-lite"/>
    </source>
</evidence>
<dbReference type="Pfam" id="PF13385">
    <property type="entry name" value="Laminin_G_3"/>
    <property type="match status" value="1"/>
</dbReference>